<protein>
    <submittedName>
        <fullName evidence="2">Uncharacterized protein</fullName>
    </submittedName>
</protein>
<dbReference type="RefSeq" id="WP_089383408.1">
    <property type="nucleotide sequence ID" value="NZ_FZNQ01000001.1"/>
</dbReference>
<evidence type="ECO:0000313" key="3">
    <source>
        <dbReference type="Proteomes" id="UP000198397"/>
    </source>
</evidence>
<accession>A0A238UVI5</accession>
<dbReference type="EMBL" id="FZNQ01000001">
    <property type="protein sequence ID" value="SNR26202.1"/>
    <property type="molecule type" value="Genomic_DNA"/>
</dbReference>
<dbReference type="AlphaFoldDB" id="A0A238UVI5"/>
<feature type="transmembrane region" description="Helical" evidence="1">
    <location>
        <begin position="14"/>
        <end position="32"/>
    </location>
</feature>
<gene>
    <name evidence="2" type="ORF">SAMN06264855_101457</name>
</gene>
<keyword evidence="1" id="KW-1133">Transmembrane helix</keyword>
<dbReference type="Proteomes" id="UP000198397">
    <property type="component" value="Unassembled WGS sequence"/>
</dbReference>
<organism evidence="2 3">
    <name type="scientific">Halorubrum vacuolatum</name>
    <name type="common">Natronobacterium vacuolatum</name>
    <dbReference type="NCBI Taxonomy" id="63740"/>
    <lineage>
        <taxon>Archaea</taxon>
        <taxon>Methanobacteriati</taxon>
        <taxon>Methanobacteriota</taxon>
        <taxon>Stenosarchaea group</taxon>
        <taxon>Halobacteria</taxon>
        <taxon>Halobacteriales</taxon>
        <taxon>Haloferacaceae</taxon>
        <taxon>Halorubrum</taxon>
    </lineage>
</organism>
<evidence type="ECO:0000313" key="2">
    <source>
        <dbReference type="EMBL" id="SNR26202.1"/>
    </source>
</evidence>
<feature type="transmembrane region" description="Helical" evidence="1">
    <location>
        <begin position="39"/>
        <end position="57"/>
    </location>
</feature>
<keyword evidence="1" id="KW-0812">Transmembrane</keyword>
<proteinExistence type="predicted"/>
<name>A0A238UVI5_HALVU</name>
<reference evidence="2 3" key="1">
    <citation type="submission" date="2017-06" db="EMBL/GenBank/DDBJ databases">
        <authorList>
            <person name="Kim H.J."/>
            <person name="Triplett B.A."/>
        </authorList>
    </citation>
    <scope>NUCLEOTIDE SEQUENCE [LARGE SCALE GENOMIC DNA]</scope>
    <source>
        <strain evidence="2 3">DSM 8800</strain>
    </source>
</reference>
<keyword evidence="3" id="KW-1185">Reference proteome</keyword>
<evidence type="ECO:0000256" key="1">
    <source>
        <dbReference type="SAM" id="Phobius"/>
    </source>
</evidence>
<sequence>MLETTEVARVARNLVIYGIAVGLLVYAALGLAEAIELSVAIAIPLFLVGLALIFFVHESLDGPF</sequence>
<keyword evidence="1" id="KW-0472">Membrane</keyword>